<proteinExistence type="predicted"/>
<feature type="compositionally biased region" description="Polar residues" evidence="1">
    <location>
        <begin position="577"/>
        <end position="590"/>
    </location>
</feature>
<dbReference type="PaxDb" id="3827-XP_004493944.1"/>
<sequence>MISDSDASLRKRDVLDRRLSIIDFLSADDSLLDPISSNHQHSENETWYTPNSKKFEDASTKIEQWEHEPQTSEKKTNKNKCNLRKSLAWDSAFFTSAGVLDAEELSSIIEGVEKEALPRIEEDVYRSCESISTLESDSLTVESVDLEGDLFEDVRASIQKSSNKSKLASASTRVSSTSGLQNRDSSGKVGLVSGLVSRNKVKAPPTPRNPTAAVRGIVKTTNKSNPTFTPFPQHTPTRRESSISKPSKVPAKPSASSTISAKRALISDLHVKSEKDKAKHIIGDRVSSMSKASVIGGSRGTEPKPPVLSKLTSGQSVSTKTKSATSTSSGSNSSNNIGKSPFNSSRRKVIAGISKLPSSRPPPVRTPSGIASRNKTESGYSSLSGLLSANKLSSSVSPASSVSDWSSESSVSTSMLKYMCDSSRSSIDSCSSRKVLLDTNADQGINYQIPQSDLSLEGQEGQHTGFVIQSVRTTSVAAITPAAPAKPSGLRLPSPKIGFFDGAKSSVRTPRGGVQPQSVVPHGLLKHRAGSPSEGQNKAKLGKLQAVRSIKSIENKTPDNQQNPHPNPFDESLDVATKTSSAEQNVKSSSEMPMGAVENVTYTSLSHGMEKTNYDLHPLTCVEYQENVYHDNQVNCLSKQVELVDINSKPREKIRGGSLPICETDVCFHDESNGLELSNHNELFDYPKNLELLKGSSTPHLCGIPTSIDMATSVRRPFAEKNSFCNMDCSVFTEPAVLEVKPINLHVPESIKTENN</sequence>
<accession>A0A3Q7XVT9</accession>
<feature type="compositionally biased region" description="Low complexity" evidence="1">
    <location>
        <begin position="226"/>
        <end position="235"/>
    </location>
</feature>
<dbReference type="PANTHER" id="PTHR33737:SF2">
    <property type="entry name" value="OS12G0102700 PROTEIN"/>
    <property type="match status" value="1"/>
</dbReference>
<keyword evidence="2" id="KW-1185">Reference proteome</keyword>
<feature type="compositionally biased region" description="Polar residues" evidence="1">
    <location>
        <begin position="172"/>
        <end position="184"/>
    </location>
</feature>
<feature type="compositionally biased region" description="Low complexity" evidence="1">
    <location>
        <begin position="243"/>
        <end position="257"/>
    </location>
</feature>
<dbReference type="GeneID" id="101513137"/>
<evidence type="ECO:0000313" key="2">
    <source>
        <dbReference type="Proteomes" id="UP000087171"/>
    </source>
</evidence>
<feature type="compositionally biased region" description="Low complexity" evidence="1">
    <location>
        <begin position="316"/>
        <end position="340"/>
    </location>
</feature>
<feature type="region of interest" description="Disordered" evidence="1">
    <location>
        <begin position="221"/>
        <end position="259"/>
    </location>
</feature>
<feature type="region of interest" description="Disordered" evidence="1">
    <location>
        <begin position="161"/>
        <end position="189"/>
    </location>
</feature>
<dbReference type="AlphaFoldDB" id="A0A3Q7XVT9"/>
<organism evidence="2 3">
    <name type="scientific">Cicer arietinum</name>
    <name type="common">Chickpea</name>
    <name type="synonym">Garbanzo</name>
    <dbReference type="NCBI Taxonomy" id="3827"/>
    <lineage>
        <taxon>Eukaryota</taxon>
        <taxon>Viridiplantae</taxon>
        <taxon>Streptophyta</taxon>
        <taxon>Embryophyta</taxon>
        <taxon>Tracheophyta</taxon>
        <taxon>Spermatophyta</taxon>
        <taxon>Magnoliopsida</taxon>
        <taxon>eudicotyledons</taxon>
        <taxon>Gunneridae</taxon>
        <taxon>Pentapetalae</taxon>
        <taxon>rosids</taxon>
        <taxon>fabids</taxon>
        <taxon>Fabales</taxon>
        <taxon>Fabaceae</taxon>
        <taxon>Papilionoideae</taxon>
        <taxon>50 kb inversion clade</taxon>
        <taxon>NPAAA clade</taxon>
        <taxon>Hologalegina</taxon>
        <taxon>IRL clade</taxon>
        <taxon>Cicereae</taxon>
        <taxon>Cicer</taxon>
    </lineage>
</organism>
<reference evidence="2" key="1">
    <citation type="journal article" date="2013" name="Nat. Biotechnol.">
        <title>Draft genome sequence of chickpea (Cicer arietinum) provides a resource for trait improvement.</title>
        <authorList>
            <person name="Varshney R.K."/>
            <person name="Song C."/>
            <person name="Saxena R.K."/>
            <person name="Azam S."/>
            <person name="Yu S."/>
            <person name="Sharpe A.G."/>
            <person name="Cannon S."/>
            <person name="Baek J."/>
            <person name="Rosen B.D."/>
            <person name="Tar'an B."/>
            <person name="Millan T."/>
            <person name="Zhang X."/>
            <person name="Ramsay L.D."/>
            <person name="Iwata A."/>
            <person name="Wang Y."/>
            <person name="Nelson W."/>
            <person name="Farmer A.D."/>
            <person name="Gaur P.M."/>
            <person name="Soderlund C."/>
            <person name="Penmetsa R.V."/>
            <person name="Xu C."/>
            <person name="Bharti A.K."/>
            <person name="He W."/>
            <person name="Winter P."/>
            <person name="Zhao S."/>
            <person name="Hane J.K."/>
            <person name="Carrasquilla-Garcia N."/>
            <person name="Condie J.A."/>
            <person name="Upadhyaya H.D."/>
            <person name="Luo M.C."/>
            <person name="Thudi M."/>
            <person name="Gowda C.L."/>
            <person name="Singh N.P."/>
            <person name="Lichtenzveig J."/>
            <person name="Gali K.K."/>
            <person name="Rubio J."/>
            <person name="Nadarajan N."/>
            <person name="Dolezel J."/>
            <person name="Bansal K.C."/>
            <person name="Xu X."/>
            <person name="Edwards D."/>
            <person name="Zhang G."/>
            <person name="Kahl G."/>
            <person name="Gil J."/>
            <person name="Singh K.B."/>
            <person name="Datta S.K."/>
            <person name="Jackson S.A."/>
            <person name="Wang J."/>
            <person name="Cook D.R."/>
        </authorList>
    </citation>
    <scope>NUCLEOTIDE SEQUENCE [LARGE SCALE GENOMIC DNA]</scope>
    <source>
        <strain evidence="2">cv. CDC Frontier</strain>
    </source>
</reference>
<reference evidence="3" key="2">
    <citation type="submission" date="2025-08" db="UniProtKB">
        <authorList>
            <consortium name="RefSeq"/>
        </authorList>
    </citation>
    <scope>IDENTIFICATION</scope>
    <source>
        <tissue evidence="3">Etiolated seedlings</tissue>
    </source>
</reference>
<feature type="compositionally biased region" description="Basic and acidic residues" evidence="1">
    <location>
        <begin position="271"/>
        <end position="283"/>
    </location>
</feature>
<dbReference type="RefSeq" id="XP_027188131.1">
    <property type="nucleotide sequence ID" value="XM_027332330.1"/>
</dbReference>
<evidence type="ECO:0000313" key="3">
    <source>
        <dbReference type="RefSeq" id="XP_027188131.1"/>
    </source>
</evidence>
<evidence type="ECO:0000256" key="1">
    <source>
        <dbReference type="SAM" id="MobiDB-lite"/>
    </source>
</evidence>
<protein>
    <submittedName>
        <fullName evidence="3">Uncharacterized protein LOC101513137</fullName>
    </submittedName>
</protein>
<dbReference type="Proteomes" id="UP000087171">
    <property type="component" value="Chromosome Ca3"/>
</dbReference>
<gene>
    <name evidence="3" type="primary">LOC101513137</name>
</gene>
<dbReference type="GO" id="GO:0008017">
    <property type="term" value="F:microtubule binding"/>
    <property type="evidence" value="ECO:0007669"/>
    <property type="project" value="InterPro"/>
</dbReference>
<dbReference type="InterPro" id="IPR045882">
    <property type="entry name" value="GPT1/2"/>
</dbReference>
<feature type="region of interest" description="Disordered" evidence="1">
    <location>
        <begin position="554"/>
        <end position="590"/>
    </location>
</feature>
<dbReference type="PANTHER" id="PTHR33737">
    <property type="entry name" value="OS05G0121800 PROTEIN"/>
    <property type="match status" value="1"/>
</dbReference>
<name>A0A3Q7XVT9_CICAR</name>
<dbReference type="KEGG" id="cam:101513137"/>
<dbReference type="STRING" id="3827.A0A3Q7XVT9"/>
<dbReference type="OrthoDB" id="1931260at2759"/>
<feature type="compositionally biased region" description="Low complexity" evidence="1">
    <location>
        <begin position="161"/>
        <end position="171"/>
    </location>
</feature>
<feature type="region of interest" description="Disordered" evidence="1">
    <location>
        <begin position="271"/>
        <end position="377"/>
    </location>
</feature>